<dbReference type="Proteomes" id="UP001202328">
    <property type="component" value="Unassembled WGS sequence"/>
</dbReference>
<keyword evidence="1" id="KW-0472">Membrane</keyword>
<sequence>MDVEEVRGELTSFSNVVQRCEKAGDKRKRLDLMNFRGVFVVDGGICVLLLMRHVVVVLKDKGLVQLARELQLLW</sequence>
<dbReference type="AlphaFoldDB" id="A0AAD4TER1"/>
<evidence type="ECO:0000313" key="3">
    <source>
        <dbReference type="Proteomes" id="UP001202328"/>
    </source>
</evidence>
<evidence type="ECO:0000313" key="2">
    <source>
        <dbReference type="EMBL" id="KAI3953982.1"/>
    </source>
</evidence>
<keyword evidence="1" id="KW-0812">Transmembrane</keyword>
<organism evidence="2 3">
    <name type="scientific">Papaver atlanticum</name>
    <dbReference type="NCBI Taxonomy" id="357466"/>
    <lineage>
        <taxon>Eukaryota</taxon>
        <taxon>Viridiplantae</taxon>
        <taxon>Streptophyta</taxon>
        <taxon>Embryophyta</taxon>
        <taxon>Tracheophyta</taxon>
        <taxon>Spermatophyta</taxon>
        <taxon>Magnoliopsida</taxon>
        <taxon>Ranunculales</taxon>
        <taxon>Papaveraceae</taxon>
        <taxon>Papaveroideae</taxon>
        <taxon>Papaver</taxon>
    </lineage>
</organism>
<protein>
    <submittedName>
        <fullName evidence="2">Uncharacterized protein</fullName>
    </submittedName>
</protein>
<feature type="transmembrane region" description="Helical" evidence="1">
    <location>
        <begin position="37"/>
        <end position="58"/>
    </location>
</feature>
<evidence type="ECO:0000256" key="1">
    <source>
        <dbReference type="SAM" id="Phobius"/>
    </source>
</evidence>
<dbReference type="EMBL" id="JAJJMB010002020">
    <property type="protein sequence ID" value="KAI3953982.1"/>
    <property type="molecule type" value="Genomic_DNA"/>
</dbReference>
<proteinExistence type="predicted"/>
<accession>A0AAD4TER1</accession>
<keyword evidence="3" id="KW-1185">Reference proteome</keyword>
<gene>
    <name evidence="2" type="ORF">MKW98_017806</name>
</gene>
<keyword evidence="1" id="KW-1133">Transmembrane helix</keyword>
<comment type="caution">
    <text evidence="2">The sequence shown here is derived from an EMBL/GenBank/DDBJ whole genome shotgun (WGS) entry which is preliminary data.</text>
</comment>
<reference evidence="2" key="1">
    <citation type="submission" date="2022-04" db="EMBL/GenBank/DDBJ databases">
        <title>A functionally conserved STORR gene fusion in Papaver species that diverged 16.8 million years ago.</title>
        <authorList>
            <person name="Catania T."/>
        </authorList>
    </citation>
    <scope>NUCLEOTIDE SEQUENCE</scope>
    <source>
        <strain evidence="2">S-188037</strain>
    </source>
</reference>
<name>A0AAD4TER1_9MAGN</name>